<comment type="caution">
    <text evidence="3">The sequence shown here is derived from an EMBL/GenBank/DDBJ whole genome shotgun (WGS) entry which is preliminary data.</text>
</comment>
<dbReference type="InterPro" id="IPR056911">
    <property type="entry name" value="Phage_Znf_bind_put"/>
</dbReference>
<feature type="compositionally biased region" description="Low complexity" evidence="1">
    <location>
        <begin position="128"/>
        <end position="143"/>
    </location>
</feature>
<name>M0ARW0_9EURY</name>
<organism evidence="3 4">
    <name type="scientific">Natrialba aegyptia DSM 13077</name>
    <dbReference type="NCBI Taxonomy" id="1227491"/>
    <lineage>
        <taxon>Archaea</taxon>
        <taxon>Methanobacteriati</taxon>
        <taxon>Methanobacteriota</taxon>
        <taxon>Stenosarchaea group</taxon>
        <taxon>Halobacteria</taxon>
        <taxon>Halobacteriales</taxon>
        <taxon>Natrialbaceae</taxon>
        <taxon>Natrialba</taxon>
    </lineage>
</organism>
<sequence>MEQTIDSVTAAATCEDCGVAQPYHPVLTVECPSCGAKPGRKCKRPSGHRIRQPHADRINAAYEAGYTKCPCKTDNAVICAGSTVPADVPFDTDAVTIEETDNEEPLDPDALPILPCSLGAEGLPPIGASMPSRRSSARSSADSTQQTFSEFSDCE</sequence>
<dbReference type="EMBL" id="AOIP01000048">
    <property type="protein sequence ID" value="ELZ01042.1"/>
    <property type="molecule type" value="Genomic_DNA"/>
</dbReference>
<reference evidence="3 4" key="1">
    <citation type="journal article" date="2014" name="PLoS Genet.">
        <title>Phylogenetically driven sequencing of extremely halophilic archaea reveals strategies for static and dynamic osmo-response.</title>
        <authorList>
            <person name="Becker E.A."/>
            <person name="Seitzer P.M."/>
            <person name="Tritt A."/>
            <person name="Larsen D."/>
            <person name="Krusor M."/>
            <person name="Yao A.I."/>
            <person name="Wu D."/>
            <person name="Madern D."/>
            <person name="Eisen J.A."/>
            <person name="Darling A.E."/>
            <person name="Facciotti M.T."/>
        </authorList>
    </citation>
    <scope>NUCLEOTIDE SEQUENCE [LARGE SCALE GENOMIC DNA]</scope>
    <source>
        <strain evidence="3 4">DSM 13077</strain>
    </source>
</reference>
<proteinExistence type="predicted"/>
<dbReference type="Pfam" id="PF24623">
    <property type="entry name" value="Phage_zn_bind_8"/>
    <property type="match status" value="1"/>
</dbReference>
<protein>
    <recommendedName>
        <fullName evidence="2">DNA-binding phage zinc finger domain-containing protein</fullName>
    </recommendedName>
</protein>
<feature type="region of interest" description="Disordered" evidence="1">
    <location>
        <begin position="122"/>
        <end position="155"/>
    </location>
</feature>
<evidence type="ECO:0000313" key="4">
    <source>
        <dbReference type="Proteomes" id="UP000011591"/>
    </source>
</evidence>
<evidence type="ECO:0000256" key="1">
    <source>
        <dbReference type="SAM" id="MobiDB-lite"/>
    </source>
</evidence>
<evidence type="ECO:0000313" key="3">
    <source>
        <dbReference type="EMBL" id="ELZ01042.1"/>
    </source>
</evidence>
<feature type="domain" description="DNA-binding phage zinc finger" evidence="2">
    <location>
        <begin position="24"/>
        <end position="62"/>
    </location>
</feature>
<dbReference type="AlphaFoldDB" id="M0ARW0"/>
<evidence type="ECO:0000259" key="2">
    <source>
        <dbReference type="Pfam" id="PF24623"/>
    </source>
</evidence>
<dbReference type="Proteomes" id="UP000011591">
    <property type="component" value="Unassembled WGS sequence"/>
</dbReference>
<gene>
    <name evidence="3" type="ORF">C480_18397</name>
</gene>
<accession>M0ARW0</accession>
<feature type="compositionally biased region" description="Polar residues" evidence="1">
    <location>
        <begin position="144"/>
        <end position="155"/>
    </location>
</feature>
<keyword evidence="4" id="KW-1185">Reference proteome</keyword>